<dbReference type="InterPro" id="IPR002104">
    <property type="entry name" value="Integrase_catalytic"/>
</dbReference>
<name>A0ABM6L4R3_9FIRM</name>
<reference evidence="4" key="1">
    <citation type="submission" date="2017-05" db="EMBL/GenBank/DDBJ databases">
        <title>Improved OligoMM genomes.</title>
        <authorList>
            <person name="Garzetti D."/>
        </authorList>
    </citation>
    <scope>NUCLEOTIDE SEQUENCE [LARGE SCALE GENOMIC DNA]</scope>
    <source>
        <strain evidence="4">KB18</strain>
    </source>
</reference>
<accession>A0ABM6L4R3</accession>
<dbReference type="InterPro" id="IPR011010">
    <property type="entry name" value="DNA_brk_join_enz"/>
</dbReference>
<keyword evidence="4" id="KW-1185">Reference proteome</keyword>
<dbReference type="Gene3D" id="1.10.443.10">
    <property type="entry name" value="Intergrase catalytic core"/>
    <property type="match status" value="1"/>
</dbReference>
<dbReference type="InterPro" id="IPR013762">
    <property type="entry name" value="Integrase-like_cat_sf"/>
</dbReference>
<evidence type="ECO:0000259" key="2">
    <source>
        <dbReference type="PROSITE" id="PS51898"/>
    </source>
</evidence>
<dbReference type="Proteomes" id="UP000196710">
    <property type="component" value="Chromosome"/>
</dbReference>
<dbReference type="SUPFAM" id="SSF56349">
    <property type="entry name" value="DNA breaking-rejoining enzymes"/>
    <property type="match status" value="1"/>
</dbReference>
<organism evidence="3 4">
    <name type="scientific">Acutalibacter muris</name>
    <dbReference type="NCBI Taxonomy" id="1796620"/>
    <lineage>
        <taxon>Bacteria</taxon>
        <taxon>Bacillati</taxon>
        <taxon>Bacillota</taxon>
        <taxon>Clostridia</taxon>
        <taxon>Eubacteriales</taxon>
        <taxon>Acutalibacteraceae</taxon>
        <taxon>Acutalibacter</taxon>
    </lineage>
</organism>
<dbReference type="PROSITE" id="PS51898">
    <property type="entry name" value="TYR_RECOMBINASE"/>
    <property type="match status" value="1"/>
</dbReference>
<dbReference type="Pfam" id="PF00589">
    <property type="entry name" value="Phage_integrase"/>
    <property type="match status" value="1"/>
</dbReference>
<evidence type="ECO:0000313" key="3">
    <source>
        <dbReference type="EMBL" id="ASB40463.1"/>
    </source>
</evidence>
<evidence type="ECO:0000313" key="4">
    <source>
        <dbReference type="Proteomes" id="UP000196710"/>
    </source>
</evidence>
<keyword evidence="1" id="KW-0233">DNA recombination</keyword>
<protein>
    <recommendedName>
        <fullName evidence="2">Tyr recombinase domain-containing protein</fullName>
    </recommendedName>
</protein>
<proteinExistence type="predicted"/>
<gene>
    <name evidence="3" type="ORF">ADH66_07175</name>
</gene>
<feature type="domain" description="Tyr recombinase" evidence="2">
    <location>
        <begin position="1"/>
        <end position="47"/>
    </location>
</feature>
<evidence type="ECO:0000256" key="1">
    <source>
        <dbReference type="ARBA" id="ARBA00023172"/>
    </source>
</evidence>
<dbReference type="EMBL" id="CP021422">
    <property type="protein sequence ID" value="ASB40463.1"/>
    <property type="molecule type" value="Genomic_DNA"/>
</dbReference>
<sequence>MRHTTACHMLESGVSLNVIKNILGHEHLDTTEIYARLSQAAIDEHLKKWNKKWLSSADESSPNFPPDSRKYIIPAFLR</sequence>